<keyword evidence="3" id="KW-0808">Transferase</keyword>
<dbReference type="OrthoDB" id="2919105at2759"/>
<feature type="domain" description="Deacetylase sirtuin-type" evidence="8">
    <location>
        <begin position="13"/>
        <end position="350"/>
    </location>
</feature>
<dbReference type="Proteomes" id="UP000053477">
    <property type="component" value="Unassembled WGS sequence"/>
</dbReference>
<evidence type="ECO:0000313" key="10">
    <source>
        <dbReference type="Proteomes" id="UP000053477"/>
    </source>
</evidence>
<comment type="similarity">
    <text evidence="2">Belongs to the sirtuin family. Class I subfamily.</text>
</comment>
<dbReference type="SUPFAM" id="SSF52467">
    <property type="entry name" value="DHS-like NAD/FAD-binding domain"/>
    <property type="match status" value="1"/>
</dbReference>
<evidence type="ECO:0000259" key="8">
    <source>
        <dbReference type="PROSITE" id="PS50305"/>
    </source>
</evidence>
<dbReference type="STRING" id="27342.A0A0H2S8U9"/>
<evidence type="ECO:0000256" key="5">
    <source>
        <dbReference type="ARBA" id="ARBA00023128"/>
    </source>
</evidence>
<reference evidence="9 10" key="1">
    <citation type="submission" date="2015-04" db="EMBL/GenBank/DDBJ databases">
        <title>Complete genome sequence of Schizopora paradoxa KUC8140, a cosmopolitan wood degrader in East Asia.</title>
        <authorList>
            <consortium name="DOE Joint Genome Institute"/>
            <person name="Min B."/>
            <person name="Park H."/>
            <person name="Jang Y."/>
            <person name="Kim J.-J."/>
            <person name="Kim K.H."/>
            <person name="Pangilinan J."/>
            <person name="Lipzen A."/>
            <person name="Riley R."/>
            <person name="Grigoriev I.V."/>
            <person name="Spatafora J.W."/>
            <person name="Choi I.-G."/>
        </authorList>
    </citation>
    <scope>NUCLEOTIDE SEQUENCE [LARGE SCALE GENOMIC DNA]</scope>
    <source>
        <strain evidence="9 10">KUC8140</strain>
    </source>
</reference>
<keyword evidence="10" id="KW-1185">Reference proteome</keyword>
<dbReference type="GO" id="GO:0017136">
    <property type="term" value="F:histone deacetylase activity, NAD-dependent"/>
    <property type="evidence" value="ECO:0007669"/>
    <property type="project" value="TreeGrafter"/>
</dbReference>
<evidence type="ECO:0000256" key="7">
    <source>
        <dbReference type="SAM" id="MobiDB-lite"/>
    </source>
</evidence>
<gene>
    <name evidence="9" type="ORF">SCHPADRAFT_897958</name>
</gene>
<feature type="compositionally biased region" description="Low complexity" evidence="7">
    <location>
        <begin position="279"/>
        <end position="288"/>
    </location>
</feature>
<feature type="binding site" evidence="6">
    <location>
        <position position="173"/>
    </location>
    <ligand>
        <name>Zn(2+)</name>
        <dbReference type="ChEBI" id="CHEBI:29105"/>
    </ligand>
</feature>
<evidence type="ECO:0000313" key="9">
    <source>
        <dbReference type="EMBL" id="KLO20700.1"/>
    </source>
</evidence>
<evidence type="ECO:0000256" key="4">
    <source>
        <dbReference type="ARBA" id="ARBA00023027"/>
    </source>
</evidence>
<keyword evidence="5" id="KW-0496">Mitochondrion</keyword>
<evidence type="ECO:0000256" key="3">
    <source>
        <dbReference type="ARBA" id="ARBA00022679"/>
    </source>
</evidence>
<evidence type="ECO:0000256" key="1">
    <source>
        <dbReference type="ARBA" id="ARBA00004173"/>
    </source>
</evidence>
<dbReference type="InterPro" id="IPR026591">
    <property type="entry name" value="Sirtuin_cat_small_dom_sf"/>
</dbReference>
<dbReference type="InterPro" id="IPR029035">
    <property type="entry name" value="DHS-like_NAD/FAD-binding_dom"/>
</dbReference>
<dbReference type="GO" id="GO:0005739">
    <property type="term" value="C:mitochondrion"/>
    <property type="evidence" value="ECO:0007669"/>
    <property type="project" value="UniProtKB-SubCell"/>
</dbReference>
<keyword evidence="6" id="KW-0479">Metal-binding</keyword>
<dbReference type="Pfam" id="PF02146">
    <property type="entry name" value="SIR2"/>
    <property type="match status" value="1"/>
</dbReference>
<dbReference type="PROSITE" id="PS50305">
    <property type="entry name" value="SIRTUIN"/>
    <property type="match status" value="1"/>
</dbReference>
<proteinExistence type="inferred from homology"/>
<dbReference type="EMBL" id="KQ085882">
    <property type="protein sequence ID" value="KLO20700.1"/>
    <property type="molecule type" value="Genomic_DNA"/>
</dbReference>
<comment type="subcellular location">
    <subcellularLocation>
        <location evidence="1">Mitochondrion</location>
    </subcellularLocation>
</comment>
<evidence type="ECO:0000256" key="2">
    <source>
        <dbReference type="ARBA" id="ARBA00006924"/>
    </source>
</evidence>
<feature type="region of interest" description="Disordered" evidence="7">
    <location>
        <begin position="372"/>
        <end position="493"/>
    </location>
</feature>
<feature type="compositionally biased region" description="Polar residues" evidence="7">
    <location>
        <begin position="413"/>
        <end position="431"/>
    </location>
</feature>
<dbReference type="InterPro" id="IPR003000">
    <property type="entry name" value="Sirtuin"/>
</dbReference>
<organism evidence="9 10">
    <name type="scientific">Schizopora paradoxa</name>
    <dbReference type="NCBI Taxonomy" id="27342"/>
    <lineage>
        <taxon>Eukaryota</taxon>
        <taxon>Fungi</taxon>
        <taxon>Dikarya</taxon>
        <taxon>Basidiomycota</taxon>
        <taxon>Agaricomycotina</taxon>
        <taxon>Agaricomycetes</taxon>
        <taxon>Hymenochaetales</taxon>
        <taxon>Schizoporaceae</taxon>
        <taxon>Schizopora</taxon>
    </lineage>
</organism>
<dbReference type="Gene3D" id="3.30.1600.10">
    <property type="entry name" value="SIR2/SIRT2 'Small Domain"/>
    <property type="match status" value="1"/>
</dbReference>
<dbReference type="Gene3D" id="3.40.50.1220">
    <property type="entry name" value="TPP-binding domain"/>
    <property type="match status" value="1"/>
</dbReference>
<dbReference type="GO" id="GO:0046872">
    <property type="term" value="F:metal ion binding"/>
    <property type="evidence" value="ECO:0007669"/>
    <property type="project" value="UniProtKB-KW"/>
</dbReference>
<keyword evidence="4" id="KW-0520">NAD</keyword>
<dbReference type="GO" id="GO:0070403">
    <property type="term" value="F:NAD+ binding"/>
    <property type="evidence" value="ECO:0007669"/>
    <property type="project" value="InterPro"/>
</dbReference>
<feature type="binding site" evidence="6">
    <location>
        <position position="170"/>
    </location>
    <ligand>
        <name>Zn(2+)</name>
        <dbReference type="ChEBI" id="CHEBI:29105"/>
    </ligand>
</feature>
<feature type="compositionally biased region" description="Polar residues" evidence="7">
    <location>
        <begin position="475"/>
        <end position="484"/>
    </location>
</feature>
<evidence type="ECO:0000256" key="6">
    <source>
        <dbReference type="PROSITE-ProRule" id="PRU00236"/>
    </source>
</evidence>
<feature type="active site" description="Proton acceptor" evidence="6">
    <location>
        <position position="162"/>
    </location>
</feature>
<feature type="compositionally biased region" description="Low complexity" evidence="7">
    <location>
        <begin position="457"/>
        <end position="474"/>
    </location>
</feature>
<protein>
    <submittedName>
        <fullName evidence="9">DHS-like NAD/FAD-binding domain-containing protein</fullName>
    </submittedName>
</protein>
<dbReference type="FunCoup" id="A0A0H2S8U9">
    <property type="interactions" value="59"/>
</dbReference>
<feature type="region of interest" description="Disordered" evidence="7">
    <location>
        <begin position="274"/>
        <end position="307"/>
    </location>
</feature>
<sequence length="609" mass="65852">MISSLPLSSSSTDPTVRHALSNLSLAVAKSKKIVIVTGAGISCSCGVPDFRSSDGLYNLVKQQYPDVVLKGRDLFDASLFRDATSASVFYTFIAKLKQSIDSVEPSRTHHFIKTLDNKGKLLRSYTQNIDGLEERVGLVGSSSSIKSKGKMKAKDVRNVQLHGDIRRVRCTLCSADFPFSEEYTAAFIQGVAPDCPDCASRSEARVARSARAIRIGTLRPAIVLYDEPHPLGDDIGSIESSDLSRKPDLLIIMGTSLKVHGLKKLVKEFSKAVHATGASPPSTEPSSSEEAKKPRKSKNPSMKGKVIFVNRTPPSSEWDSIIDFHIEGDTDAWTDRVLEDWKKMRPADWEIQTTLTEGNVFKAEKAHAVVKNNNKVSAGKSGRTGQDDREDVENVPPYPIAMEKAGKGKQPKVSKTTETGANQPKVKSSRTAGPKLKPLQRSRSKAKLEQEVDFAIPQAPASTLSSSPSVPSSPCKRQQGSSHYSDVECSPSKKRISPVHFAMPAEERGLLFDVSRRLNSNAAGPDDFELGDVSMASAVGCNTSVVNMSVDINLADVEEARRNYGQRAESTNSLFGLRGDLAKATLAGEDVDDDGFDIVGGCAPITISA</sequence>
<feature type="binding site" evidence="6">
    <location>
        <position position="195"/>
    </location>
    <ligand>
        <name>Zn(2+)</name>
        <dbReference type="ChEBI" id="CHEBI:29105"/>
    </ligand>
</feature>
<accession>A0A0H2S8U9</accession>
<dbReference type="PANTHER" id="PTHR11085">
    <property type="entry name" value="NAD-DEPENDENT PROTEIN DEACYLASE SIRTUIN-5, MITOCHONDRIAL-RELATED"/>
    <property type="match status" value="1"/>
</dbReference>
<dbReference type="AlphaFoldDB" id="A0A0H2S8U9"/>
<dbReference type="InParanoid" id="A0A0H2S8U9"/>
<dbReference type="PANTHER" id="PTHR11085:SF8">
    <property type="entry name" value="NAD-DEPENDENT HISTONE DEACETYLASE HST3"/>
    <property type="match status" value="1"/>
</dbReference>
<keyword evidence="6" id="KW-0862">Zinc</keyword>
<dbReference type="InterPro" id="IPR050134">
    <property type="entry name" value="NAD-dep_sirtuin_deacylases"/>
</dbReference>
<dbReference type="InterPro" id="IPR026590">
    <property type="entry name" value="Ssirtuin_cat_dom"/>
</dbReference>
<dbReference type="GO" id="GO:0005634">
    <property type="term" value="C:nucleus"/>
    <property type="evidence" value="ECO:0007669"/>
    <property type="project" value="TreeGrafter"/>
</dbReference>
<name>A0A0H2S8U9_9AGAM</name>
<feature type="binding site" evidence="6">
    <location>
        <position position="198"/>
    </location>
    <ligand>
        <name>Zn(2+)</name>
        <dbReference type="ChEBI" id="CHEBI:29105"/>
    </ligand>
</feature>